<keyword evidence="1" id="KW-0645">Protease</keyword>
<dbReference type="Pfam" id="PF14464">
    <property type="entry name" value="Prok-JAB"/>
    <property type="match status" value="1"/>
</dbReference>
<evidence type="ECO:0000313" key="8">
    <source>
        <dbReference type="Proteomes" id="UP000217211"/>
    </source>
</evidence>
<organism evidence="7 8">
    <name type="scientific">Sinorhizobium sojae CCBAU 05684</name>
    <dbReference type="NCBI Taxonomy" id="716928"/>
    <lineage>
        <taxon>Bacteria</taxon>
        <taxon>Pseudomonadati</taxon>
        <taxon>Pseudomonadota</taxon>
        <taxon>Alphaproteobacteria</taxon>
        <taxon>Hyphomicrobiales</taxon>
        <taxon>Rhizobiaceae</taxon>
        <taxon>Sinorhizobium/Ensifer group</taxon>
        <taxon>Sinorhizobium</taxon>
    </lineage>
</organism>
<gene>
    <name evidence="7" type="ORF">SJ05684_b55870</name>
</gene>
<reference evidence="7 8" key="1">
    <citation type="submission" date="2017-08" db="EMBL/GenBank/DDBJ databases">
        <title>Multipartite genome sequences of Sinorhizobium species nodulating soybeans.</title>
        <authorList>
            <person name="Tian C.F."/>
        </authorList>
    </citation>
    <scope>NUCLEOTIDE SEQUENCE [LARGE SCALE GENOMIC DNA]</scope>
    <source>
        <strain evidence="7 8">CCBAU 05684</strain>
        <plasmid evidence="8">psj05684b</plasmid>
    </source>
</reference>
<dbReference type="InterPro" id="IPR028090">
    <property type="entry name" value="JAB_dom_prok"/>
</dbReference>
<dbReference type="GO" id="GO:0008237">
    <property type="term" value="F:metallopeptidase activity"/>
    <property type="evidence" value="ECO:0007669"/>
    <property type="project" value="UniProtKB-KW"/>
</dbReference>
<dbReference type="KEGG" id="esj:SJ05684_b55870"/>
<keyword evidence="4" id="KW-0862">Zinc</keyword>
<evidence type="ECO:0000256" key="5">
    <source>
        <dbReference type="ARBA" id="ARBA00023049"/>
    </source>
</evidence>
<dbReference type="GO" id="GO:0006508">
    <property type="term" value="P:proteolysis"/>
    <property type="evidence" value="ECO:0007669"/>
    <property type="project" value="UniProtKB-KW"/>
</dbReference>
<evidence type="ECO:0000256" key="2">
    <source>
        <dbReference type="ARBA" id="ARBA00022723"/>
    </source>
</evidence>
<dbReference type="EMBL" id="CP023068">
    <property type="protein sequence ID" value="ASY66569.1"/>
    <property type="molecule type" value="Genomic_DNA"/>
</dbReference>
<evidence type="ECO:0000259" key="6">
    <source>
        <dbReference type="Pfam" id="PF14464"/>
    </source>
</evidence>
<keyword evidence="5" id="KW-0482">Metalloprotease</keyword>
<keyword evidence="8" id="KW-1185">Reference proteome</keyword>
<sequence length="153" mass="17587">MLLKLSPSELATLTTALKRAGDKEIGGQLFGEQVEPSHFRVSTMTLQARPGTFSRFLVDILQAVRDATRFFDRTHHQYRRYNYIGEWHSHPSFEVRPSGVDVQSMRDLVRDPDFKGSFAVLMIVRLRADKFEAGAWLFDPRGFEQNVKLELDA</sequence>
<dbReference type="RefSeq" id="WP_034857975.1">
    <property type="nucleotide sequence ID" value="NZ_AJQT01000101.1"/>
</dbReference>
<evidence type="ECO:0000256" key="3">
    <source>
        <dbReference type="ARBA" id="ARBA00022801"/>
    </source>
</evidence>
<dbReference type="OrthoDB" id="7848394at2"/>
<keyword evidence="3" id="KW-0378">Hydrolase</keyword>
<feature type="domain" description="JAB" evidence="6">
    <location>
        <begin position="13"/>
        <end position="126"/>
    </location>
</feature>
<keyword evidence="7" id="KW-0614">Plasmid</keyword>
<geneLocation type="plasmid" evidence="8">
    <name>psj05684b</name>
</geneLocation>
<dbReference type="GO" id="GO:0046872">
    <property type="term" value="F:metal ion binding"/>
    <property type="evidence" value="ECO:0007669"/>
    <property type="project" value="UniProtKB-KW"/>
</dbReference>
<dbReference type="AlphaFoldDB" id="A0A249PMN0"/>
<dbReference type="SUPFAM" id="SSF102712">
    <property type="entry name" value="JAB1/MPN domain"/>
    <property type="match status" value="1"/>
</dbReference>
<dbReference type="Proteomes" id="UP000217211">
    <property type="component" value="Plasmid pSJ05684b"/>
</dbReference>
<evidence type="ECO:0000313" key="7">
    <source>
        <dbReference type="EMBL" id="ASY66569.1"/>
    </source>
</evidence>
<evidence type="ECO:0000256" key="4">
    <source>
        <dbReference type="ARBA" id="ARBA00022833"/>
    </source>
</evidence>
<dbReference type="Gene3D" id="3.40.140.10">
    <property type="entry name" value="Cytidine Deaminase, domain 2"/>
    <property type="match status" value="1"/>
</dbReference>
<evidence type="ECO:0000256" key="1">
    <source>
        <dbReference type="ARBA" id="ARBA00022670"/>
    </source>
</evidence>
<proteinExistence type="predicted"/>
<protein>
    <recommendedName>
        <fullName evidence="6">JAB domain-containing protein</fullName>
    </recommendedName>
</protein>
<dbReference type="eggNOG" id="COG1310">
    <property type="taxonomic scope" value="Bacteria"/>
</dbReference>
<accession>A0A249PMN0</accession>
<name>A0A249PMN0_9HYPH</name>
<keyword evidence="2" id="KW-0479">Metal-binding</keyword>
<dbReference type="STRING" id="716928.GCA_000261485_04485"/>